<proteinExistence type="predicted"/>
<dbReference type="OMA" id="GFCYPGK"/>
<protein>
    <submittedName>
        <fullName evidence="2">Uracil-DNA glycosylase family protein</fullName>
    </submittedName>
</protein>
<dbReference type="PANTHER" id="PTHR42160:SF1">
    <property type="entry name" value="URACIL-DNA GLYCOSYLASE SUPERFAMILY PROTEIN"/>
    <property type="match status" value="1"/>
</dbReference>
<dbReference type="CDD" id="cd10033">
    <property type="entry name" value="UDG_like"/>
    <property type="match status" value="1"/>
</dbReference>
<dbReference type="InterPro" id="IPR036895">
    <property type="entry name" value="Uracil-DNA_glycosylase-like_sf"/>
</dbReference>
<dbReference type="InterPro" id="IPR005122">
    <property type="entry name" value="Uracil-DNA_glycosylase-like"/>
</dbReference>
<sequence>MTIFDEIVDDKVNSEFTSKGLKPIYHAPTSAKIVIIGQAPGLRVQNSGIMWNDASGDRLRDWMGISKDVFYNSGKIGVIPMDFYYPGKAKSGDLPPRKGIADKWHPRLLKQMPNAQMTILVGSYAQKYYLKLNSQDKITTVIKDYQKYLPNYFPIVHPSPRNNIWLKKNPWFEQEVVPDLQKMISQIISN</sequence>
<evidence type="ECO:0000313" key="3">
    <source>
        <dbReference type="Proteomes" id="UP000321332"/>
    </source>
</evidence>
<dbReference type="RefSeq" id="WP_014974805.1">
    <property type="nucleotide sequence ID" value="NZ_CP042374.1"/>
</dbReference>
<gene>
    <name evidence="2" type="ORF">FGL89_06380</name>
</gene>
<dbReference type="AlphaFoldDB" id="A0AAE6IKC6"/>
<dbReference type="Pfam" id="PF03167">
    <property type="entry name" value="UDG"/>
    <property type="match status" value="1"/>
</dbReference>
<feature type="domain" description="Uracil-DNA glycosylase-like" evidence="1">
    <location>
        <begin position="24"/>
        <end position="181"/>
    </location>
</feature>
<dbReference type="InterPro" id="IPR047124">
    <property type="entry name" value="HI_0220.2"/>
</dbReference>
<dbReference type="GeneID" id="61187370"/>
<dbReference type="SUPFAM" id="SSF52141">
    <property type="entry name" value="Uracil-DNA glycosylase-like"/>
    <property type="match status" value="1"/>
</dbReference>
<dbReference type="PANTHER" id="PTHR42160">
    <property type="entry name" value="URACIL-DNA GLYCOSYLASE SUPERFAMILY PROTEIN"/>
    <property type="match status" value="1"/>
</dbReference>
<name>A0AAE6IKC6_LEUCA</name>
<organism evidence="2 3">
    <name type="scientific">Leuconostoc carnosum</name>
    <dbReference type="NCBI Taxonomy" id="1252"/>
    <lineage>
        <taxon>Bacteria</taxon>
        <taxon>Bacillati</taxon>
        <taxon>Bacillota</taxon>
        <taxon>Bacilli</taxon>
        <taxon>Lactobacillales</taxon>
        <taxon>Lactobacillaceae</taxon>
        <taxon>Leuconostoc</taxon>
    </lineage>
</organism>
<dbReference type="SMART" id="SM00987">
    <property type="entry name" value="UreE_C"/>
    <property type="match status" value="1"/>
</dbReference>
<accession>A0AAE6IKC6</accession>
<dbReference type="Gene3D" id="3.40.470.10">
    <property type="entry name" value="Uracil-DNA glycosylase-like domain"/>
    <property type="match status" value="1"/>
</dbReference>
<dbReference type="SMART" id="SM00986">
    <property type="entry name" value="UDG"/>
    <property type="match status" value="1"/>
</dbReference>
<dbReference type="EMBL" id="CP042374">
    <property type="protein sequence ID" value="QEA33772.1"/>
    <property type="molecule type" value="Genomic_DNA"/>
</dbReference>
<reference evidence="2 3" key="1">
    <citation type="submission" date="2019-06" db="EMBL/GenBank/DDBJ databases">
        <title>Genome analyses of bacteria isolated from kimchi.</title>
        <authorList>
            <person name="Lee S."/>
            <person name="Ahn S."/>
            <person name="Roh S."/>
        </authorList>
    </citation>
    <scope>NUCLEOTIDE SEQUENCE [LARGE SCALE GENOMIC DNA]</scope>
    <source>
        <strain evidence="2 3">CBA3620</strain>
    </source>
</reference>
<dbReference type="Proteomes" id="UP000321332">
    <property type="component" value="Chromosome"/>
</dbReference>
<evidence type="ECO:0000313" key="2">
    <source>
        <dbReference type="EMBL" id="QEA33772.1"/>
    </source>
</evidence>
<evidence type="ECO:0000259" key="1">
    <source>
        <dbReference type="SMART" id="SM00986"/>
    </source>
</evidence>